<sequence length="154" mass="17578">MAATGLNHVSVMARNLVESARFYEELFGMERIPTPNFGFPVQWLRVGTLQLHLFERPGDAPTYHHVGLTVDDFAAVYRKAKELGILDRTTFGHHLYELPGNNAQMYLRDPAGNLIEVDYPDVSDLPDDVRADMRRLADKHPQSEENLRATLFLR</sequence>
<keyword evidence="3" id="KW-1185">Reference proteome</keyword>
<dbReference type="PANTHER" id="PTHR47802:SF1">
    <property type="entry name" value="GLYOXALASE FAMILY PROTEIN, EXPRESSED"/>
    <property type="match status" value="1"/>
</dbReference>
<proteinExistence type="predicted"/>
<dbReference type="Proteomes" id="UP000002027">
    <property type="component" value="Chromosome 1"/>
</dbReference>
<gene>
    <name evidence="2" type="ordered locus">Sthe_2311</name>
</gene>
<dbReference type="FunCoup" id="D1C786">
    <property type="interactions" value="330"/>
</dbReference>
<dbReference type="STRING" id="479434.Sthe_2311"/>
<feature type="domain" description="VOC" evidence="1">
    <location>
        <begin position="5"/>
        <end position="120"/>
    </location>
</feature>
<dbReference type="HOGENOM" id="CLU_046006_12_4_0"/>
<dbReference type="OrthoDB" id="9796521at2"/>
<reference evidence="2 3" key="2">
    <citation type="journal article" date="2010" name="Stand. Genomic Sci.">
        <title>Complete genome sequence of Desulfohalobium retbaense type strain (HR(100)).</title>
        <authorList>
            <person name="Spring S."/>
            <person name="Nolan M."/>
            <person name="Lapidus A."/>
            <person name="Glavina Del Rio T."/>
            <person name="Copeland A."/>
            <person name="Tice H."/>
            <person name="Cheng J.F."/>
            <person name="Lucas S."/>
            <person name="Land M."/>
            <person name="Chen F."/>
            <person name="Bruce D."/>
            <person name="Goodwin L."/>
            <person name="Pitluck S."/>
            <person name="Ivanova N."/>
            <person name="Mavromatis K."/>
            <person name="Mikhailova N."/>
            <person name="Pati A."/>
            <person name="Chen A."/>
            <person name="Palaniappan K."/>
            <person name="Hauser L."/>
            <person name="Chang Y.J."/>
            <person name="Jeffries C.D."/>
            <person name="Munk C."/>
            <person name="Kiss H."/>
            <person name="Chain P."/>
            <person name="Han C."/>
            <person name="Brettin T."/>
            <person name="Detter J.C."/>
            <person name="Schuler E."/>
            <person name="Goker M."/>
            <person name="Rohde M."/>
            <person name="Bristow J."/>
            <person name="Eisen J.A."/>
            <person name="Markowitz V."/>
            <person name="Hugenholtz P."/>
            <person name="Kyrpides N.C."/>
            <person name="Klenk H.P."/>
        </authorList>
    </citation>
    <scope>NUCLEOTIDE SEQUENCE [LARGE SCALE GENOMIC DNA]</scope>
    <source>
        <strain evidence="3">ATCC 49802 / DSM 20745 / S 6022</strain>
    </source>
</reference>
<evidence type="ECO:0000313" key="3">
    <source>
        <dbReference type="Proteomes" id="UP000002027"/>
    </source>
</evidence>
<keyword evidence="2" id="KW-0223">Dioxygenase</keyword>
<evidence type="ECO:0000259" key="1">
    <source>
        <dbReference type="PROSITE" id="PS51819"/>
    </source>
</evidence>
<dbReference type="RefSeq" id="WP_012872773.1">
    <property type="nucleotide sequence ID" value="NC_013523.1"/>
</dbReference>
<dbReference type="GO" id="GO:0051213">
    <property type="term" value="F:dioxygenase activity"/>
    <property type="evidence" value="ECO:0007669"/>
    <property type="project" value="UniProtKB-KW"/>
</dbReference>
<dbReference type="Pfam" id="PF00903">
    <property type="entry name" value="Glyoxalase"/>
    <property type="match status" value="1"/>
</dbReference>
<dbReference type="InParanoid" id="D1C786"/>
<reference evidence="3" key="1">
    <citation type="submission" date="2009-11" db="EMBL/GenBank/DDBJ databases">
        <title>The complete chromosome 1 of Sphaerobacter thermophilus DSM 20745.</title>
        <authorList>
            <person name="Lucas S."/>
            <person name="Copeland A."/>
            <person name="Lapidus A."/>
            <person name="Glavina del Rio T."/>
            <person name="Dalin E."/>
            <person name="Tice H."/>
            <person name="Bruce D."/>
            <person name="Goodwin L."/>
            <person name="Pitluck S."/>
            <person name="Kyrpides N."/>
            <person name="Mavromatis K."/>
            <person name="Ivanova N."/>
            <person name="Mikhailova N."/>
            <person name="LaButti K.M."/>
            <person name="Clum A."/>
            <person name="Sun H.I."/>
            <person name="Brettin T."/>
            <person name="Detter J.C."/>
            <person name="Han C."/>
            <person name="Larimer F."/>
            <person name="Land M."/>
            <person name="Hauser L."/>
            <person name="Markowitz V."/>
            <person name="Cheng J.F."/>
            <person name="Hugenholtz P."/>
            <person name="Woyke T."/>
            <person name="Wu D."/>
            <person name="Steenblock K."/>
            <person name="Schneider S."/>
            <person name="Pukall R."/>
            <person name="Goeker M."/>
            <person name="Klenk H.P."/>
            <person name="Eisen J.A."/>
        </authorList>
    </citation>
    <scope>NUCLEOTIDE SEQUENCE [LARGE SCALE GENOMIC DNA]</scope>
    <source>
        <strain evidence="3">ATCC 49802 / DSM 20745 / S 6022</strain>
    </source>
</reference>
<dbReference type="PANTHER" id="PTHR47802">
    <property type="entry name" value="GLYOXALASE FAMILY PROTEIN, EXPRESSED"/>
    <property type="match status" value="1"/>
</dbReference>
<evidence type="ECO:0000313" key="2">
    <source>
        <dbReference type="EMBL" id="ACZ39732.1"/>
    </source>
</evidence>
<dbReference type="KEGG" id="sti:Sthe_2311"/>
<name>D1C786_SPHTD</name>
<dbReference type="Gene3D" id="3.10.180.10">
    <property type="entry name" value="2,3-Dihydroxybiphenyl 1,2-Dioxygenase, domain 1"/>
    <property type="match status" value="1"/>
</dbReference>
<dbReference type="InterPro" id="IPR004360">
    <property type="entry name" value="Glyas_Fos-R_dOase_dom"/>
</dbReference>
<dbReference type="EMBL" id="CP001823">
    <property type="protein sequence ID" value="ACZ39732.1"/>
    <property type="molecule type" value="Genomic_DNA"/>
</dbReference>
<dbReference type="eggNOG" id="COG0346">
    <property type="taxonomic scope" value="Bacteria"/>
</dbReference>
<protein>
    <submittedName>
        <fullName evidence="2">Glyoxalase/bleomycin resistance protein/dioxygenase</fullName>
    </submittedName>
</protein>
<dbReference type="PROSITE" id="PS51819">
    <property type="entry name" value="VOC"/>
    <property type="match status" value="1"/>
</dbReference>
<dbReference type="SUPFAM" id="SSF54593">
    <property type="entry name" value="Glyoxalase/Bleomycin resistance protein/Dihydroxybiphenyl dioxygenase"/>
    <property type="match status" value="1"/>
</dbReference>
<dbReference type="AlphaFoldDB" id="D1C786"/>
<dbReference type="InterPro" id="IPR037523">
    <property type="entry name" value="VOC_core"/>
</dbReference>
<keyword evidence="2" id="KW-0560">Oxidoreductase</keyword>
<dbReference type="InterPro" id="IPR029068">
    <property type="entry name" value="Glyas_Bleomycin-R_OHBP_Dase"/>
</dbReference>
<organism evidence="2 3">
    <name type="scientific">Sphaerobacter thermophilus (strain ATCC 49802 / DSM 20745 / KCCM 41009 / NCIMB 13125 / S 6022)</name>
    <dbReference type="NCBI Taxonomy" id="479434"/>
    <lineage>
        <taxon>Bacteria</taxon>
        <taxon>Pseudomonadati</taxon>
        <taxon>Thermomicrobiota</taxon>
        <taxon>Thermomicrobia</taxon>
        <taxon>Sphaerobacterales</taxon>
        <taxon>Sphaerobacterineae</taxon>
        <taxon>Sphaerobacteraceae</taxon>
        <taxon>Sphaerobacter</taxon>
    </lineage>
</organism>
<accession>D1C786</accession>